<comment type="caution">
    <text evidence="8">The sequence shown here is derived from an EMBL/GenBank/DDBJ whole genome shotgun (WGS) entry which is preliminary data.</text>
</comment>
<keyword evidence="9" id="KW-1185">Reference proteome</keyword>
<keyword evidence="3" id="KW-1003">Cell membrane</keyword>
<evidence type="ECO:0000256" key="6">
    <source>
        <dbReference type="ARBA" id="ARBA00023136"/>
    </source>
</evidence>
<organism evidence="8 9">
    <name type="scientific">Paraconexibacter algicola</name>
    <dbReference type="NCBI Taxonomy" id="2133960"/>
    <lineage>
        <taxon>Bacteria</taxon>
        <taxon>Bacillati</taxon>
        <taxon>Actinomycetota</taxon>
        <taxon>Thermoleophilia</taxon>
        <taxon>Solirubrobacterales</taxon>
        <taxon>Paraconexibacteraceae</taxon>
        <taxon>Paraconexibacter</taxon>
    </lineage>
</organism>
<feature type="transmembrane region" description="Helical" evidence="7">
    <location>
        <begin position="27"/>
        <end position="45"/>
    </location>
</feature>
<evidence type="ECO:0000256" key="3">
    <source>
        <dbReference type="ARBA" id="ARBA00022475"/>
    </source>
</evidence>
<dbReference type="Proteomes" id="UP000240739">
    <property type="component" value="Unassembled WGS sequence"/>
</dbReference>
<evidence type="ECO:0000256" key="2">
    <source>
        <dbReference type="ARBA" id="ARBA00011006"/>
    </source>
</evidence>
<dbReference type="OrthoDB" id="5197368at2"/>
<evidence type="ECO:0000313" key="9">
    <source>
        <dbReference type="Proteomes" id="UP000240739"/>
    </source>
</evidence>
<dbReference type="AlphaFoldDB" id="A0A2T4UH17"/>
<comment type="subcellular location">
    <subcellularLocation>
        <location evidence="1">Cell membrane</location>
        <topology evidence="1">Multi-pass membrane protein</topology>
    </subcellularLocation>
</comment>
<evidence type="ECO:0008006" key="10">
    <source>
        <dbReference type="Google" id="ProtNLM"/>
    </source>
</evidence>
<dbReference type="GO" id="GO:0005886">
    <property type="term" value="C:plasma membrane"/>
    <property type="evidence" value="ECO:0007669"/>
    <property type="project" value="UniProtKB-SubCell"/>
</dbReference>
<protein>
    <recommendedName>
        <fullName evidence="10">GlsB/YeaQ/YmgE family stress response membrane protein</fullName>
    </recommendedName>
</protein>
<sequence length="82" mass="8182">MLGAIILGFVAGYLGRAFTPGSQVSGCLPTTALGIVGSLVGYFLFTEVLGVGDTETLDLGGLPGAVIGTALVLIVLRTAGRD</sequence>
<proteinExistence type="inferred from homology"/>
<dbReference type="InterPro" id="IPR007341">
    <property type="entry name" value="Transgly_assoc"/>
</dbReference>
<evidence type="ECO:0000256" key="7">
    <source>
        <dbReference type="SAM" id="Phobius"/>
    </source>
</evidence>
<keyword evidence="4 7" id="KW-0812">Transmembrane</keyword>
<keyword evidence="6 7" id="KW-0472">Membrane</keyword>
<name>A0A2T4UH17_9ACTN</name>
<evidence type="ECO:0000256" key="5">
    <source>
        <dbReference type="ARBA" id="ARBA00022989"/>
    </source>
</evidence>
<dbReference type="PANTHER" id="PTHR33884:SF3">
    <property type="entry name" value="UPF0410 PROTEIN YMGE"/>
    <property type="match status" value="1"/>
</dbReference>
<dbReference type="EMBL" id="PYYB01000001">
    <property type="protein sequence ID" value="PTL58544.1"/>
    <property type="molecule type" value="Genomic_DNA"/>
</dbReference>
<evidence type="ECO:0000313" key="8">
    <source>
        <dbReference type="EMBL" id="PTL58544.1"/>
    </source>
</evidence>
<feature type="transmembrane region" description="Helical" evidence="7">
    <location>
        <begin position="57"/>
        <end position="76"/>
    </location>
</feature>
<dbReference type="Pfam" id="PF04226">
    <property type="entry name" value="Transgly_assoc"/>
    <property type="match status" value="1"/>
</dbReference>
<evidence type="ECO:0000256" key="4">
    <source>
        <dbReference type="ARBA" id="ARBA00022692"/>
    </source>
</evidence>
<gene>
    <name evidence="8" type="ORF">C7Y72_02165</name>
</gene>
<keyword evidence="5 7" id="KW-1133">Transmembrane helix</keyword>
<dbReference type="RefSeq" id="WP_107566982.1">
    <property type="nucleotide sequence ID" value="NZ_PYYB01000001.1"/>
</dbReference>
<comment type="similarity">
    <text evidence="2">Belongs to the UPF0410 family.</text>
</comment>
<evidence type="ECO:0000256" key="1">
    <source>
        <dbReference type="ARBA" id="ARBA00004651"/>
    </source>
</evidence>
<accession>A0A2T4UH17</accession>
<dbReference type="PANTHER" id="PTHR33884">
    <property type="entry name" value="UPF0410 PROTEIN YMGE"/>
    <property type="match status" value="1"/>
</dbReference>
<reference evidence="8 9" key="1">
    <citation type="submission" date="2018-03" db="EMBL/GenBank/DDBJ databases">
        <title>Aquarubrobacter algicola gen. nov., sp. nov., a novel actinobacterium isolated from shallow eutrophic lake during the end of cyanobacterial harmful algal blooms.</title>
        <authorList>
            <person name="Chun S.J."/>
        </authorList>
    </citation>
    <scope>NUCLEOTIDE SEQUENCE [LARGE SCALE GENOMIC DNA]</scope>
    <source>
        <strain evidence="8 9">Seoho-28</strain>
    </source>
</reference>